<dbReference type="PANTHER" id="PTHR13914:SF30">
    <property type="entry name" value="PROLINE DEHYDROGENASE"/>
    <property type="match status" value="1"/>
</dbReference>
<dbReference type="SUPFAM" id="SSF51730">
    <property type="entry name" value="FAD-linked oxidoreductase"/>
    <property type="match status" value="1"/>
</dbReference>
<protein>
    <recommendedName>
        <fullName evidence="2 5">Proline dehydrogenase</fullName>
        <ecNumber evidence="2 5">1.5.5.2</ecNumber>
    </recommendedName>
</protein>
<dbReference type="GO" id="GO:0010133">
    <property type="term" value="P:L-proline catabolic process to L-glutamate"/>
    <property type="evidence" value="ECO:0007669"/>
    <property type="project" value="TreeGrafter"/>
</dbReference>
<dbReference type="HOGENOM" id="CLU_018202_0_1_1"/>
<dbReference type="Proteomes" id="UP000053259">
    <property type="component" value="Unassembled WGS sequence"/>
</dbReference>
<keyword evidence="8" id="KW-1185">Reference proteome</keyword>
<accession>A0A0D2A1X6</accession>
<dbReference type="InParanoid" id="A0A0D2A1X6"/>
<evidence type="ECO:0000313" key="7">
    <source>
        <dbReference type="EMBL" id="KIW00763.1"/>
    </source>
</evidence>
<evidence type="ECO:0000256" key="4">
    <source>
        <dbReference type="ARBA" id="ARBA00023062"/>
    </source>
</evidence>
<dbReference type="InterPro" id="IPR002872">
    <property type="entry name" value="Proline_DH_dom"/>
</dbReference>
<dbReference type="GO" id="GO:0004657">
    <property type="term" value="F:proline dehydrogenase activity"/>
    <property type="evidence" value="ECO:0007669"/>
    <property type="project" value="UniProtKB-EC"/>
</dbReference>
<name>A0A0D2A1X6_9PEZI</name>
<evidence type="ECO:0000256" key="3">
    <source>
        <dbReference type="ARBA" id="ARBA00023002"/>
    </source>
</evidence>
<keyword evidence="5" id="KW-0274">FAD</keyword>
<gene>
    <name evidence="7" type="ORF">PV09_07744</name>
</gene>
<keyword evidence="5" id="KW-0285">Flavoprotein</keyword>
<dbReference type="EMBL" id="KN847560">
    <property type="protein sequence ID" value="KIW00763.1"/>
    <property type="molecule type" value="Genomic_DNA"/>
</dbReference>
<dbReference type="PANTHER" id="PTHR13914">
    <property type="entry name" value="PROLINE OXIDASE"/>
    <property type="match status" value="1"/>
</dbReference>
<dbReference type="AlphaFoldDB" id="A0A0D2A1X6"/>
<dbReference type="Gene3D" id="3.20.20.220">
    <property type="match status" value="1"/>
</dbReference>
<keyword evidence="3 5" id="KW-0560">Oxidoreductase</keyword>
<keyword evidence="4 5" id="KW-0642">Proline metabolism</keyword>
<evidence type="ECO:0000256" key="2">
    <source>
        <dbReference type="ARBA" id="ARBA00012695"/>
    </source>
</evidence>
<dbReference type="STRING" id="253628.A0A0D2A1X6"/>
<comment type="catalytic activity">
    <reaction evidence="5">
        <text>L-proline + a quinone = (S)-1-pyrroline-5-carboxylate + a quinol + H(+)</text>
        <dbReference type="Rhea" id="RHEA:23784"/>
        <dbReference type="ChEBI" id="CHEBI:15378"/>
        <dbReference type="ChEBI" id="CHEBI:17388"/>
        <dbReference type="ChEBI" id="CHEBI:24646"/>
        <dbReference type="ChEBI" id="CHEBI:60039"/>
        <dbReference type="ChEBI" id="CHEBI:132124"/>
        <dbReference type="EC" id="1.5.5.2"/>
    </reaction>
</comment>
<organism evidence="7 8">
    <name type="scientific">Verruconis gallopava</name>
    <dbReference type="NCBI Taxonomy" id="253628"/>
    <lineage>
        <taxon>Eukaryota</taxon>
        <taxon>Fungi</taxon>
        <taxon>Dikarya</taxon>
        <taxon>Ascomycota</taxon>
        <taxon>Pezizomycotina</taxon>
        <taxon>Dothideomycetes</taxon>
        <taxon>Pleosporomycetidae</taxon>
        <taxon>Venturiales</taxon>
        <taxon>Sympoventuriaceae</taxon>
        <taxon>Verruconis</taxon>
    </lineage>
</organism>
<comment type="function">
    <text evidence="5">Converts proline to delta-1-pyrroline-5-carboxylate.</text>
</comment>
<sequence length="476" mass="54003">MKSRSIFRQINILKRDFAQSTTCRIQQQRRVHSSGPKNTIAARASDSAIPISTRRLSHSNKLSLALLPTSSVVRTYMITSMSSSPMLLKACFAMLRQMLKSNSIFMNPERNPLLSWVFKQTFYAQFCAGENKREVQSTVDELKHMGYSGTILEYALEVLEGEVPTPEETTREIETFRKGMLETIEMARPGDFIGLKWSGLGRQSLHLLQKNQPPTEAMKRCIYELCDAAKAKGTFFLPGAEEESTGVNSGIDSWTIDLMRKYNKDKPFMYNTYQCYLKSTPRRIAYLLETAEKEGFIPGIKLVRGAYLSHEPRSAVLQSWEETNEQYDGIVEALLKRKWNATLPPPSGSSTDLSTQYSLLLATHNAESIRKAQAIRNEQLKKGEYRVELGYAQLQGMADDISCELLDSSRNSAGEPVDKPRIFKAATWGTLTECMNFLLRRAFENQDAMGRTVETRKAMANELKRRLLHTIGLRRT</sequence>
<dbReference type="FunCoup" id="A0A0D2A1X6">
    <property type="interactions" value="59"/>
</dbReference>
<evidence type="ECO:0000256" key="5">
    <source>
        <dbReference type="RuleBase" id="RU364054"/>
    </source>
</evidence>
<dbReference type="EC" id="1.5.5.2" evidence="2 5"/>
<dbReference type="InterPro" id="IPR015659">
    <property type="entry name" value="Proline_oxidase"/>
</dbReference>
<dbReference type="GeneID" id="27315717"/>
<dbReference type="RefSeq" id="XP_016210632.1">
    <property type="nucleotide sequence ID" value="XM_016361553.1"/>
</dbReference>
<dbReference type="GO" id="GO:0005739">
    <property type="term" value="C:mitochondrion"/>
    <property type="evidence" value="ECO:0007669"/>
    <property type="project" value="TreeGrafter"/>
</dbReference>
<comment type="cofactor">
    <cofactor evidence="5">
        <name>FAD</name>
        <dbReference type="ChEBI" id="CHEBI:57692"/>
    </cofactor>
</comment>
<feature type="domain" description="Proline dehydrogenase" evidence="6">
    <location>
        <begin position="138"/>
        <end position="451"/>
    </location>
</feature>
<dbReference type="OrthoDB" id="5464at2759"/>
<evidence type="ECO:0000313" key="8">
    <source>
        <dbReference type="Proteomes" id="UP000053259"/>
    </source>
</evidence>
<dbReference type="GO" id="GO:0071949">
    <property type="term" value="F:FAD binding"/>
    <property type="evidence" value="ECO:0007669"/>
    <property type="project" value="TreeGrafter"/>
</dbReference>
<dbReference type="Pfam" id="PF01619">
    <property type="entry name" value="Pro_dh"/>
    <property type="match status" value="1"/>
</dbReference>
<comment type="similarity">
    <text evidence="1 5">Belongs to the proline oxidase family.</text>
</comment>
<evidence type="ECO:0000256" key="1">
    <source>
        <dbReference type="ARBA" id="ARBA00005869"/>
    </source>
</evidence>
<dbReference type="VEuPathDB" id="FungiDB:PV09_07744"/>
<evidence type="ECO:0000259" key="6">
    <source>
        <dbReference type="Pfam" id="PF01619"/>
    </source>
</evidence>
<proteinExistence type="inferred from homology"/>
<dbReference type="InterPro" id="IPR029041">
    <property type="entry name" value="FAD-linked_oxidoreductase-like"/>
</dbReference>
<reference evidence="7 8" key="1">
    <citation type="submission" date="2015-01" db="EMBL/GenBank/DDBJ databases">
        <title>The Genome Sequence of Ochroconis gallopava CBS43764.</title>
        <authorList>
            <consortium name="The Broad Institute Genomics Platform"/>
            <person name="Cuomo C."/>
            <person name="de Hoog S."/>
            <person name="Gorbushina A."/>
            <person name="Stielow B."/>
            <person name="Teixiera M."/>
            <person name="Abouelleil A."/>
            <person name="Chapman S.B."/>
            <person name="Priest M."/>
            <person name="Young S.K."/>
            <person name="Wortman J."/>
            <person name="Nusbaum C."/>
            <person name="Birren B."/>
        </authorList>
    </citation>
    <scope>NUCLEOTIDE SEQUENCE [LARGE SCALE GENOMIC DNA]</scope>
    <source>
        <strain evidence="7 8">CBS 43764</strain>
    </source>
</reference>